<evidence type="ECO:0000313" key="3">
    <source>
        <dbReference type="Proteomes" id="UP000193380"/>
    </source>
</evidence>
<dbReference type="InterPro" id="IPR049472">
    <property type="entry name" value="MRNIP_N"/>
</dbReference>
<organism evidence="2 3">
    <name type="scientific">Oncorhynchus mykiss</name>
    <name type="common">Rainbow trout</name>
    <name type="synonym">Salmo gairdneri</name>
    <dbReference type="NCBI Taxonomy" id="8022"/>
    <lineage>
        <taxon>Eukaryota</taxon>
        <taxon>Metazoa</taxon>
        <taxon>Chordata</taxon>
        <taxon>Craniata</taxon>
        <taxon>Vertebrata</taxon>
        <taxon>Euteleostomi</taxon>
        <taxon>Actinopterygii</taxon>
        <taxon>Neopterygii</taxon>
        <taxon>Teleostei</taxon>
        <taxon>Protacanthopterygii</taxon>
        <taxon>Salmoniformes</taxon>
        <taxon>Salmonidae</taxon>
        <taxon>Salmoninae</taxon>
        <taxon>Oncorhynchus</taxon>
    </lineage>
</organism>
<accession>A0A060X290</accession>
<dbReference type="InterPro" id="IPR032739">
    <property type="entry name" value="MRNIP"/>
</dbReference>
<reference evidence="2" key="1">
    <citation type="journal article" date="2014" name="Nat. Commun.">
        <title>The rainbow trout genome provides novel insights into evolution after whole-genome duplication in vertebrates.</title>
        <authorList>
            <person name="Berthelot C."/>
            <person name="Brunet F."/>
            <person name="Chalopin D."/>
            <person name="Juanchich A."/>
            <person name="Bernard M."/>
            <person name="Noel B."/>
            <person name="Bento P."/>
            <person name="Da Silva C."/>
            <person name="Labadie K."/>
            <person name="Alberti A."/>
            <person name="Aury J.M."/>
            <person name="Louis A."/>
            <person name="Dehais P."/>
            <person name="Bardou P."/>
            <person name="Montfort J."/>
            <person name="Klopp C."/>
            <person name="Cabau C."/>
            <person name="Gaspin C."/>
            <person name="Thorgaard G.H."/>
            <person name="Boussaha M."/>
            <person name="Quillet E."/>
            <person name="Guyomard R."/>
            <person name="Galiana D."/>
            <person name="Bobe J."/>
            <person name="Volff J.N."/>
            <person name="Genet C."/>
            <person name="Wincker P."/>
            <person name="Jaillon O."/>
            <person name="Roest Crollius H."/>
            <person name="Guiguen Y."/>
        </authorList>
    </citation>
    <scope>NUCLEOTIDE SEQUENCE [LARGE SCALE GENOMIC DNA]</scope>
</reference>
<dbReference type="STRING" id="8022.A0A060X290"/>
<proteinExistence type="predicted"/>
<evidence type="ECO:0000313" key="2">
    <source>
        <dbReference type="EMBL" id="CDQ73342.1"/>
    </source>
</evidence>
<dbReference type="Pfam" id="PF15749">
    <property type="entry name" value="MRNIP"/>
    <property type="match status" value="1"/>
</dbReference>
<gene>
    <name evidence="2" type="ORF">GSONMT00024739001</name>
</gene>
<name>A0A060X290_ONCMY</name>
<dbReference type="AlphaFoldDB" id="A0A060X290"/>
<dbReference type="GO" id="GO:0007095">
    <property type="term" value="P:mitotic G2 DNA damage checkpoint signaling"/>
    <property type="evidence" value="ECO:0007669"/>
    <property type="project" value="TreeGrafter"/>
</dbReference>
<dbReference type="GO" id="GO:0003682">
    <property type="term" value="F:chromatin binding"/>
    <property type="evidence" value="ECO:0007669"/>
    <property type="project" value="TreeGrafter"/>
</dbReference>
<protein>
    <recommendedName>
        <fullName evidence="1">MRN complex-interacting protein N-terminal domain-containing protein</fullName>
    </recommendedName>
</protein>
<dbReference type="GO" id="GO:0005634">
    <property type="term" value="C:nucleus"/>
    <property type="evidence" value="ECO:0007669"/>
    <property type="project" value="TreeGrafter"/>
</dbReference>
<reference evidence="2" key="2">
    <citation type="submission" date="2014-03" db="EMBL/GenBank/DDBJ databases">
        <authorList>
            <person name="Genoscope - CEA"/>
        </authorList>
    </citation>
    <scope>NUCLEOTIDE SEQUENCE</scope>
</reference>
<sequence length="87" mass="10212">MVQECNVRRCCLCQIYQVQQVTKAGKLCGEKQSVIKEFGRSSGVDCRRHVQKLNARRRENALLLYNCWREICQMTWTHVTCMCQCLP</sequence>
<dbReference type="PANTHER" id="PTHR15863:SF2">
    <property type="entry name" value="MRN COMPLEX-INTERACTING PROTEIN"/>
    <property type="match status" value="1"/>
</dbReference>
<dbReference type="Proteomes" id="UP000193380">
    <property type="component" value="Unassembled WGS sequence"/>
</dbReference>
<feature type="domain" description="MRN complex-interacting protein N-terminal" evidence="1">
    <location>
        <begin position="9"/>
        <end position="61"/>
    </location>
</feature>
<evidence type="ECO:0000259" key="1">
    <source>
        <dbReference type="Pfam" id="PF15749"/>
    </source>
</evidence>
<dbReference type="PANTHER" id="PTHR15863">
    <property type="entry name" value="MRN COMPLEX-INTERACTING PROTEIN"/>
    <property type="match status" value="1"/>
</dbReference>
<dbReference type="EMBL" id="FR904896">
    <property type="protein sequence ID" value="CDQ73342.1"/>
    <property type="molecule type" value="Genomic_DNA"/>
</dbReference>
<dbReference type="PaxDb" id="8022-A0A060X290"/>